<comment type="caution">
    <text evidence="1">The sequence shown here is derived from an EMBL/GenBank/DDBJ whole genome shotgun (WGS) entry which is preliminary data.</text>
</comment>
<dbReference type="AlphaFoldDB" id="A0A8T3BGB5"/>
<gene>
    <name evidence="1" type="ORF">KFK09_012093</name>
</gene>
<proteinExistence type="predicted"/>
<name>A0A8T3BGB5_DENNO</name>
<evidence type="ECO:0000313" key="2">
    <source>
        <dbReference type="Proteomes" id="UP000829196"/>
    </source>
</evidence>
<evidence type="ECO:0000313" key="1">
    <source>
        <dbReference type="EMBL" id="KAI0511463.1"/>
    </source>
</evidence>
<dbReference type="Proteomes" id="UP000829196">
    <property type="component" value="Unassembled WGS sequence"/>
</dbReference>
<dbReference type="EMBL" id="JAGYWB010000009">
    <property type="protein sequence ID" value="KAI0511463.1"/>
    <property type="molecule type" value="Genomic_DNA"/>
</dbReference>
<reference evidence="1" key="1">
    <citation type="journal article" date="2022" name="Front. Genet.">
        <title>Chromosome-Scale Assembly of the Dendrobium nobile Genome Provides Insights Into the Molecular Mechanism of the Biosynthesis of the Medicinal Active Ingredient of Dendrobium.</title>
        <authorList>
            <person name="Xu Q."/>
            <person name="Niu S.-C."/>
            <person name="Li K.-L."/>
            <person name="Zheng P.-J."/>
            <person name="Zhang X.-J."/>
            <person name="Jia Y."/>
            <person name="Liu Y."/>
            <person name="Niu Y.-X."/>
            <person name="Yu L.-H."/>
            <person name="Chen D.-F."/>
            <person name="Zhang G.-Q."/>
        </authorList>
    </citation>
    <scope>NUCLEOTIDE SEQUENCE</scope>
    <source>
        <tissue evidence="1">Leaf</tissue>
    </source>
</reference>
<keyword evidence="2" id="KW-1185">Reference proteome</keyword>
<sequence>MMKILLIFGKAIPTNCNFTMNILSTFANFSGLHENHDKNSHTFTHFPSCCSHLGGSQNPILYLRLHVPWPSKIRASNI</sequence>
<organism evidence="1 2">
    <name type="scientific">Dendrobium nobile</name>
    <name type="common">Orchid</name>
    <dbReference type="NCBI Taxonomy" id="94219"/>
    <lineage>
        <taxon>Eukaryota</taxon>
        <taxon>Viridiplantae</taxon>
        <taxon>Streptophyta</taxon>
        <taxon>Embryophyta</taxon>
        <taxon>Tracheophyta</taxon>
        <taxon>Spermatophyta</taxon>
        <taxon>Magnoliopsida</taxon>
        <taxon>Liliopsida</taxon>
        <taxon>Asparagales</taxon>
        <taxon>Orchidaceae</taxon>
        <taxon>Epidendroideae</taxon>
        <taxon>Malaxideae</taxon>
        <taxon>Dendrobiinae</taxon>
        <taxon>Dendrobium</taxon>
    </lineage>
</organism>
<accession>A0A8T3BGB5</accession>
<protein>
    <submittedName>
        <fullName evidence="1">Uncharacterized protein</fullName>
    </submittedName>
</protein>